<evidence type="ECO:0000256" key="1">
    <source>
        <dbReference type="ARBA" id="ARBA00000798"/>
    </source>
</evidence>
<dbReference type="InterPro" id="IPR001736">
    <property type="entry name" value="PLipase_D/transphosphatidylase"/>
</dbReference>
<dbReference type="EC" id="3.1.4.4" evidence="2"/>
<evidence type="ECO:0000256" key="3">
    <source>
        <dbReference type="ARBA" id="ARBA00022737"/>
    </source>
</evidence>
<organism evidence="8 9">
    <name type="scientific">Rhizopus stolonifer</name>
    <name type="common">Rhizopus nigricans</name>
    <dbReference type="NCBI Taxonomy" id="4846"/>
    <lineage>
        <taxon>Eukaryota</taxon>
        <taxon>Fungi</taxon>
        <taxon>Fungi incertae sedis</taxon>
        <taxon>Mucoromycota</taxon>
        <taxon>Mucoromycotina</taxon>
        <taxon>Mucoromycetes</taxon>
        <taxon>Mucorales</taxon>
        <taxon>Mucorineae</taxon>
        <taxon>Rhizopodaceae</taxon>
        <taxon>Rhizopus</taxon>
    </lineage>
</organism>
<dbReference type="OrthoDB" id="14911at2759"/>
<evidence type="ECO:0000256" key="4">
    <source>
        <dbReference type="ARBA" id="ARBA00022801"/>
    </source>
</evidence>
<feature type="non-terminal residue" evidence="8">
    <location>
        <position position="212"/>
    </location>
</feature>
<comment type="caution">
    <text evidence="8">The sequence shown here is derived from an EMBL/GenBank/DDBJ whole genome shotgun (WGS) entry which is preliminary data.</text>
</comment>
<dbReference type="PANTHER" id="PTHR18896">
    <property type="entry name" value="PHOSPHOLIPASE D"/>
    <property type="match status" value="1"/>
</dbReference>
<evidence type="ECO:0000256" key="6">
    <source>
        <dbReference type="ARBA" id="ARBA00023098"/>
    </source>
</evidence>
<keyword evidence="6" id="KW-0443">Lipid metabolism</keyword>
<keyword evidence="3" id="KW-0677">Repeat</keyword>
<dbReference type="Gene3D" id="3.30.870.10">
    <property type="entry name" value="Endonuclease Chain A"/>
    <property type="match status" value="1"/>
</dbReference>
<dbReference type="Proteomes" id="UP000253551">
    <property type="component" value="Unassembled WGS sequence"/>
</dbReference>
<evidence type="ECO:0000313" key="9">
    <source>
        <dbReference type="Proteomes" id="UP000253551"/>
    </source>
</evidence>
<sequence>MSFFANLAAQVESFFDPSCYDETKDETKDDDFIEQQLAAEEHRYDSFAAVRHDAQVKYFVDGQNYCWAVSEAIAHAQECIYIEDWWLTPELYMRRPPSKYPEFRLDRLLKRKADEGVKIYIVIYKEVELALTLDSRHTKDTLQSLSENIIVLRHPDHNLGGTFFWSHHEKFVVVDNRIAFLGGIDLCFGRWDTHGHALADFNGNDPESELFI</sequence>
<keyword evidence="5" id="KW-0442">Lipid degradation</keyword>
<accession>A0A367JIF0</accession>
<protein>
    <recommendedName>
        <fullName evidence="2">phospholipase D</fullName>
        <ecNumber evidence="2">3.1.4.4</ecNumber>
    </recommendedName>
</protein>
<dbReference type="GO" id="GO:0004630">
    <property type="term" value="F:phospholipase D activity"/>
    <property type="evidence" value="ECO:0007669"/>
    <property type="project" value="UniProtKB-EC"/>
</dbReference>
<dbReference type="PROSITE" id="PS50035">
    <property type="entry name" value="PLD"/>
    <property type="match status" value="1"/>
</dbReference>
<evidence type="ECO:0000259" key="7">
    <source>
        <dbReference type="PROSITE" id="PS50035"/>
    </source>
</evidence>
<keyword evidence="9" id="KW-1185">Reference proteome</keyword>
<gene>
    <name evidence="8" type="ORF">CU098_009899</name>
</gene>
<comment type="catalytic activity">
    <reaction evidence="1">
        <text>a 1,2-diacyl-sn-glycero-3-phosphocholine + H2O = a 1,2-diacyl-sn-glycero-3-phosphate + choline + H(+)</text>
        <dbReference type="Rhea" id="RHEA:14445"/>
        <dbReference type="ChEBI" id="CHEBI:15354"/>
        <dbReference type="ChEBI" id="CHEBI:15377"/>
        <dbReference type="ChEBI" id="CHEBI:15378"/>
        <dbReference type="ChEBI" id="CHEBI:57643"/>
        <dbReference type="ChEBI" id="CHEBI:58608"/>
        <dbReference type="EC" id="3.1.4.4"/>
    </reaction>
</comment>
<keyword evidence="4" id="KW-0378">Hydrolase</keyword>
<dbReference type="EMBL" id="PJQM01003284">
    <property type="protein sequence ID" value="RCH89710.1"/>
    <property type="molecule type" value="Genomic_DNA"/>
</dbReference>
<proteinExistence type="predicted"/>
<evidence type="ECO:0000313" key="8">
    <source>
        <dbReference type="EMBL" id="RCH89710.1"/>
    </source>
</evidence>
<feature type="domain" description="PLD phosphodiesterase" evidence="7">
    <location>
        <begin position="163"/>
        <end position="190"/>
    </location>
</feature>
<evidence type="ECO:0000256" key="5">
    <source>
        <dbReference type="ARBA" id="ARBA00022963"/>
    </source>
</evidence>
<reference evidence="8 9" key="1">
    <citation type="journal article" date="2018" name="G3 (Bethesda)">
        <title>Phylogenetic and Phylogenomic Definition of Rhizopus Species.</title>
        <authorList>
            <person name="Gryganskyi A.P."/>
            <person name="Golan J."/>
            <person name="Dolatabadi S."/>
            <person name="Mondo S."/>
            <person name="Robb S."/>
            <person name="Idnurm A."/>
            <person name="Muszewska A."/>
            <person name="Steczkiewicz K."/>
            <person name="Masonjones S."/>
            <person name="Liao H.L."/>
            <person name="Gajdeczka M.T."/>
            <person name="Anike F."/>
            <person name="Vuek A."/>
            <person name="Anishchenko I.M."/>
            <person name="Voigt K."/>
            <person name="de Hoog G.S."/>
            <person name="Smith M.E."/>
            <person name="Heitman J."/>
            <person name="Vilgalys R."/>
            <person name="Stajich J.E."/>
        </authorList>
    </citation>
    <scope>NUCLEOTIDE SEQUENCE [LARGE SCALE GENOMIC DNA]</scope>
    <source>
        <strain evidence="8 9">LSU 92-RS-03</strain>
    </source>
</reference>
<dbReference type="GO" id="GO:0009395">
    <property type="term" value="P:phospholipid catabolic process"/>
    <property type="evidence" value="ECO:0007669"/>
    <property type="project" value="TreeGrafter"/>
</dbReference>
<dbReference type="CDD" id="cd09138">
    <property type="entry name" value="PLDc_vPLD1_2_yPLD_like_1"/>
    <property type="match status" value="1"/>
</dbReference>
<dbReference type="PANTHER" id="PTHR18896:SF76">
    <property type="entry name" value="PHOSPHOLIPASE"/>
    <property type="match status" value="1"/>
</dbReference>
<dbReference type="AlphaFoldDB" id="A0A367JIF0"/>
<dbReference type="SMART" id="SM00155">
    <property type="entry name" value="PLDc"/>
    <property type="match status" value="1"/>
</dbReference>
<dbReference type="Pfam" id="PF00614">
    <property type="entry name" value="PLDc"/>
    <property type="match status" value="1"/>
</dbReference>
<dbReference type="SUPFAM" id="SSF56024">
    <property type="entry name" value="Phospholipase D/nuclease"/>
    <property type="match status" value="1"/>
</dbReference>
<name>A0A367JIF0_RHIST</name>
<dbReference type="InterPro" id="IPR015679">
    <property type="entry name" value="PLipase_D_fam"/>
</dbReference>
<dbReference type="STRING" id="4846.A0A367JIF0"/>
<evidence type="ECO:0000256" key="2">
    <source>
        <dbReference type="ARBA" id="ARBA00012027"/>
    </source>
</evidence>